<evidence type="ECO:0008006" key="4">
    <source>
        <dbReference type="Google" id="ProtNLM"/>
    </source>
</evidence>
<dbReference type="InterPro" id="IPR009780">
    <property type="entry name" value="DUF1344"/>
</dbReference>
<gene>
    <name evidence="2" type="ORF">AGR4C_Cc50293</name>
</gene>
<feature type="signal peptide" evidence="1">
    <location>
        <begin position="1"/>
        <end position="36"/>
    </location>
</feature>
<keyword evidence="1" id="KW-0732">Signal</keyword>
<dbReference type="Pfam" id="PF07076">
    <property type="entry name" value="DUF1344"/>
    <property type="match status" value="1"/>
</dbReference>
<evidence type="ECO:0000313" key="2">
    <source>
        <dbReference type="EMBL" id="CUX29530.1"/>
    </source>
</evidence>
<dbReference type="AlphaFoldDB" id="A0A1S7Q1S1"/>
<reference evidence="2 3" key="1">
    <citation type="submission" date="2016-01" db="EMBL/GenBank/DDBJ databases">
        <authorList>
            <person name="Oliw E.H."/>
        </authorList>
    </citation>
    <scope>NUCLEOTIDE SEQUENCE [LARGE SCALE GENOMIC DNA]</scope>
    <source>
        <strain evidence="2 3">Kerr 14</strain>
    </source>
</reference>
<dbReference type="EMBL" id="FBWC01000014">
    <property type="protein sequence ID" value="CUX29530.1"/>
    <property type="molecule type" value="Genomic_DNA"/>
</dbReference>
<evidence type="ECO:0000256" key="1">
    <source>
        <dbReference type="SAM" id="SignalP"/>
    </source>
</evidence>
<sequence>MHVRFSRKSTKARSMRMMIAALLAATNLLMPINSFAQSVDVEGTISKIDANGLSITLNDGKTYRVPEEFNFEGLKAGVKVVVFYTEVDGKRVVDDLQVVE</sequence>
<feature type="chain" id="PRO_5013249904" description="DUF1344 domain-containing protein" evidence="1">
    <location>
        <begin position="37"/>
        <end position="100"/>
    </location>
</feature>
<name>A0A1S7Q1S1_AGRTU</name>
<dbReference type="Proteomes" id="UP000191897">
    <property type="component" value="Unassembled WGS sequence"/>
</dbReference>
<evidence type="ECO:0000313" key="3">
    <source>
        <dbReference type="Proteomes" id="UP000191897"/>
    </source>
</evidence>
<protein>
    <recommendedName>
        <fullName evidence="4">DUF1344 domain-containing protein</fullName>
    </recommendedName>
</protein>
<proteinExistence type="predicted"/>
<organism evidence="2 3">
    <name type="scientific">Agrobacterium tumefaciens str. Kerr 14</name>
    <dbReference type="NCBI Taxonomy" id="1183424"/>
    <lineage>
        <taxon>Bacteria</taxon>
        <taxon>Pseudomonadati</taxon>
        <taxon>Pseudomonadota</taxon>
        <taxon>Alphaproteobacteria</taxon>
        <taxon>Hyphomicrobiales</taxon>
        <taxon>Rhizobiaceae</taxon>
        <taxon>Rhizobium/Agrobacterium group</taxon>
        <taxon>Agrobacterium</taxon>
        <taxon>Agrobacterium tumefaciens complex</taxon>
    </lineage>
</organism>
<accession>A0A1S7Q1S1</accession>